<dbReference type="PANTHER" id="PTHR10584">
    <property type="entry name" value="SUGAR KINASE"/>
    <property type="match status" value="1"/>
</dbReference>
<evidence type="ECO:0000259" key="3">
    <source>
        <dbReference type="Pfam" id="PF00294"/>
    </source>
</evidence>
<dbReference type="SUPFAM" id="SSF53613">
    <property type="entry name" value="Ribokinase-like"/>
    <property type="match status" value="1"/>
</dbReference>
<dbReference type="PRINTS" id="PR00990">
    <property type="entry name" value="RIBOKINASE"/>
</dbReference>
<dbReference type="RefSeq" id="XP_004030609.1">
    <property type="nucleotide sequence ID" value="XM_004030561.1"/>
</dbReference>
<dbReference type="Pfam" id="PF00294">
    <property type="entry name" value="PfkB"/>
    <property type="match status" value="1"/>
</dbReference>
<dbReference type="Proteomes" id="UP000008983">
    <property type="component" value="Unassembled WGS sequence"/>
</dbReference>
<keyword evidence="5" id="KW-1185">Reference proteome</keyword>
<protein>
    <submittedName>
        <fullName evidence="4">Ribokinase, putative</fullName>
        <ecNumber evidence="4">2.7.1.15</ecNumber>
    </submittedName>
</protein>
<dbReference type="EC" id="2.7.1.15" evidence="4"/>
<dbReference type="eggNOG" id="KOG2855">
    <property type="taxonomic scope" value="Eukaryota"/>
</dbReference>
<dbReference type="InterPro" id="IPR029056">
    <property type="entry name" value="Ribokinase-like"/>
</dbReference>
<dbReference type="InParanoid" id="G0QZI4"/>
<dbReference type="AlphaFoldDB" id="G0QZI4"/>
<dbReference type="Gene3D" id="3.40.1190.20">
    <property type="match status" value="1"/>
</dbReference>
<dbReference type="OrthoDB" id="432447at2759"/>
<dbReference type="STRING" id="857967.G0QZI4"/>
<evidence type="ECO:0000313" key="4">
    <source>
        <dbReference type="EMBL" id="EGR29373.1"/>
    </source>
</evidence>
<name>G0QZI4_ICHMU</name>
<reference evidence="4 5" key="1">
    <citation type="submission" date="2011-07" db="EMBL/GenBank/DDBJ databases">
        <authorList>
            <person name="Coyne R."/>
            <person name="Brami D."/>
            <person name="Johnson J."/>
            <person name="Hostetler J."/>
            <person name="Hannick L."/>
            <person name="Clark T."/>
            <person name="Cassidy-Hanley D."/>
            <person name="Inman J."/>
        </authorList>
    </citation>
    <scope>NUCLEOTIDE SEQUENCE [LARGE SCALE GENOMIC DNA]</scope>
    <source>
        <strain evidence="4 5">G5</strain>
    </source>
</reference>
<keyword evidence="1 4" id="KW-0808">Transferase</keyword>
<accession>G0QZI4</accession>
<dbReference type="GeneID" id="14905475"/>
<feature type="domain" description="Carbohydrate kinase PfkB" evidence="3">
    <location>
        <begin position="8"/>
        <end position="275"/>
    </location>
</feature>
<dbReference type="EMBL" id="GL984151">
    <property type="protein sequence ID" value="EGR29373.1"/>
    <property type="molecule type" value="Genomic_DNA"/>
</dbReference>
<dbReference type="OMA" id="TFCGYFA"/>
<dbReference type="GO" id="GO:0004747">
    <property type="term" value="F:ribokinase activity"/>
    <property type="evidence" value="ECO:0007669"/>
    <property type="project" value="UniProtKB-EC"/>
</dbReference>
<proteinExistence type="predicted"/>
<sequence>MEINKYSICVICSGSFDLFLIVPRFPVEGETMPAKKSYIKNGGKGANQAVAASKLGSSTIFAGQFGKDVYGQNLVHEMQGNMVETGNIRLLEGVQTGQAIITLTEKGENSIIIVGGANTFYESEDSLPLEYQKAILQSRFLLLQKEIPLKISTLAAQFAKKYQKIVMLDCGGTDEKIPENLMKNLDFISPNSTELQSILGWEKKEISTQEIREQIIRKYKDLVVVLKKGSDGSEVISENIQIEVPSITQLDKKILDKYTIKDTVGAGDCFTAVFLCII</sequence>
<evidence type="ECO:0000256" key="1">
    <source>
        <dbReference type="ARBA" id="ARBA00022679"/>
    </source>
</evidence>
<organism evidence="4 5">
    <name type="scientific">Ichthyophthirius multifiliis</name>
    <name type="common">White spot disease agent</name>
    <name type="synonym">Ich</name>
    <dbReference type="NCBI Taxonomy" id="5932"/>
    <lineage>
        <taxon>Eukaryota</taxon>
        <taxon>Sar</taxon>
        <taxon>Alveolata</taxon>
        <taxon>Ciliophora</taxon>
        <taxon>Intramacronucleata</taxon>
        <taxon>Oligohymenophorea</taxon>
        <taxon>Hymenostomatida</taxon>
        <taxon>Ophryoglenina</taxon>
        <taxon>Ichthyophthirius</taxon>
    </lineage>
</organism>
<dbReference type="PANTHER" id="PTHR10584:SF166">
    <property type="entry name" value="RIBOKINASE"/>
    <property type="match status" value="1"/>
</dbReference>
<gene>
    <name evidence="4" type="ORF">IMG5_157000</name>
</gene>
<evidence type="ECO:0000256" key="2">
    <source>
        <dbReference type="ARBA" id="ARBA00022777"/>
    </source>
</evidence>
<keyword evidence="2" id="KW-0418">Kinase</keyword>
<evidence type="ECO:0000313" key="5">
    <source>
        <dbReference type="Proteomes" id="UP000008983"/>
    </source>
</evidence>
<dbReference type="InterPro" id="IPR011611">
    <property type="entry name" value="PfkB_dom"/>
</dbReference>
<dbReference type="InterPro" id="IPR002139">
    <property type="entry name" value="Ribo/fructo_kinase"/>
</dbReference>